<dbReference type="PANTHER" id="PTHR30582:SF2">
    <property type="entry name" value="L,D-TRANSPEPTIDASE YCIB-RELATED"/>
    <property type="match status" value="1"/>
</dbReference>
<feature type="signal peptide" evidence="8">
    <location>
        <begin position="1"/>
        <end position="19"/>
    </location>
</feature>
<name>A0ABV8QSN6_9BACT</name>
<dbReference type="InterPro" id="IPR038063">
    <property type="entry name" value="Transpep_catalytic_dom"/>
</dbReference>
<keyword evidence="5 7" id="KW-0573">Peptidoglycan synthesis</keyword>
<keyword evidence="3 10" id="KW-0808">Transferase</keyword>
<evidence type="ECO:0000259" key="9">
    <source>
        <dbReference type="PROSITE" id="PS52029"/>
    </source>
</evidence>
<comment type="pathway">
    <text evidence="1 7">Cell wall biogenesis; peptidoglycan biosynthesis.</text>
</comment>
<feature type="domain" description="L,D-TPase catalytic" evidence="9">
    <location>
        <begin position="119"/>
        <end position="240"/>
    </location>
</feature>
<dbReference type="InterPro" id="IPR005490">
    <property type="entry name" value="LD_TPept_cat_dom"/>
</dbReference>
<keyword evidence="10" id="KW-0012">Acyltransferase</keyword>
<evidence type="ECO:0000256" key="1">
    <source>
        <dbReference type="ARBA" id="ARBA00004752"/>
    </source>
</evidence>
<keyword evidence="8" id="KW-0732">Signal</keyword>
<feature type="chain" id="PRO_5046634641" evidence="8">
    <location>
        <begin position="20"/>
        <end position="290"/>
    </location>
</feature>
<evidence type="ECO:0000256" key="8">
    <source>
        <dbReference type="SAM" id="SignalP"/>
    </source>
</evidence>
<evidence type="ECO:0000313" key="10">
    <source>
        <dbReference type="EMBL" id="MFC4263109.1"/>
    </source>
</evidence>
<accession>A0ABV8QSN6</accession>
<dbReference type="EMBL" id="JBHSCZ010000002">
    <property type="protein sequence ID" value="MFC4263109.1"/>
    <property type="molecule type" value="Genomic_DNA"/>
</dbReference>
<dbReference type="Proteomes" id="UP001595907">
    <property type="component" value="Unassembled WGS sequence"/>
</dbReference>
<dbReference type="GO" id="GO:0016746">
    <property type="term" value="F:acyltransferase activity"/>
    <property type="evidence" value="ECO:0007669"/>
    <property type="project" value="UniProtKB-KW"/>
</dbReference>
<comment type="caution">
    <text evidence="10">The sequence shown here is derived from an EMBL/GenBank/DDBJ whole genome shotgun (WGS) entry which is preliminary data.</text>
</comment>
<evidence type="ECO:0000256" key="4">
    <source>
        <dbReference type="ARBA" id="ARBA00022960"/>
    </source>
</evidence>
<evidence type="ECO:0000256" key="7">
    <source>
        <dbReference type="PROSITE-ProRule" id="PRU01373"/>
    </source>
</evidence>
<protein>
    <submittedName>
        <fullName evidence="10">L,D-transpeptidase</fullName>
        <ecNumber evidence="10">2.3.2.-</ecNumber>
    </submittedName>
</protein>
<dbReference type="Pfam" id="PF03734">
    <property type="entry name" value="YkuD"/>
    <property type="match status" value="1"/>
</dbReference>
<gene>
    <name evidence="10" type="ORF">ACFOWM_09480</name>
</gene>
<dbReference type="RefSeq" id="WP_379709229.1">
    <property type="nucleotide sequence ID" value="NZ_JBHSCZ010000002.1"/>
</dbReference>
<evidence type="ECO:0000313" key="11">
    <source>
        <dbReference type="Proteomes" id="UP001595907"/>
    </source>
</evidence>
<dbReference type="EC" id="2.3.2.-" evidence="10"/>
<evidence type="ECO:0000256" key="2">
    <source>
        <dbReference type="ARBA" id="ARBA00005992"/>
    </source>
</evidence>
<evidence type="ECO:0000256" key="6">
    <source>
        <dbReference type="ARBA" id="ARBA00023316"/>
    </source>
</evidence>
<dbReference type="SUPFAM" id="SSF141523">
    <property type="entry name" value="L,D-transpeptidase catalytic domain-like"/>
    <property type="match status" value="1"/>
</dbReference>
<dbReference type="PROSITE" id="PS52029">
    <property type="entry name" value="LD_TPASE"/>
    <property type="match status" value="1"/>
</dbReference>
<dbReference type="PROSITE" id="PS51257">
    <property type="entry name" value="PROKAR_LIPOPROTEIN"/>
    <property type="match status" value="1"/>
</dbReference>
<evidence type="ECO:0000256" key="5">
    <source>
        <dbReference type="ARBA" id="ARBA00022984"/>
    </source>
</evidence>
<reference evidence="11" key="1">
    <citation type="journal article" date="2019" name="Int. J. Syst. Evol. Microbiol.">
        <title>The Global Catalogue of Microorganisms (GCM) 10K type strain sequencing project: providing services to taxonomists for standard genome sequencing and annotation.</title>
        <authorList>
            <consortium name="The Broad Institute Genomics Platform"/>
            <consortium name="The Broad Institute Genome Sequencing Center for Infectious Disease"/>
            <person name="Wu L."/>
            <person name="Ma J."/>
        </authorList>
    </citation>
    <scope>NUCLEOTIDE SEQUENCE [LARGE SCALE GENOMIC DNA]</scope>
    <source>
        <strain evidence="11">CECT 8289</strain>
    </source>
</reference>
<dbReference type="PANTHER" id="PTHR30582">
    <property type="entry name" value="L,D-TRANSPEPTIDASE"/>
    <property type="match status" value="1"/>
</dbReference>
<keyword evidence="6 7" id="KW-0961">Cell wall biogenesis/degradation</keyword>
<keyword evidence="11" id="KW-1185">Reference proteome</keyword>
<feature type="active site" description="Nucleophile" evidence="7">
    <location>
        <position position="205"/>
    </location>
</feature>
<dbReference type="CDD" id="cd16913">
    <property type="entry name" value="YkuD_like"/>
    <property type="match status" value="1"/>
</dbReference>
<feature type="active site" description="Proton donor/acceptor" evidence="7">
    <location>
        <position position="192"/>
    </location>
</feature>
<dbReference type="InterPro" id="IPR050979">
    <property type="entry name" value="LD-transpeptidase"/>
</dbReference>
<dbReference type="Gene3D" id="2.40.440.10">
    <property type="entry name" value="L,D-transpeptidase catalytic domain-like"/>
    <property type="match status" value="1"/>
</dbReference>
<sequence>MYFLRTVFFVGIISLVACKQPTTQPQPTQPTAPAIKPNDSAIAKPVSITYTLLTNKDSIKATLKKLDTSSIAMLALVNRMDVRSLRNYDTLIMPTDLTQPRTAYFPFPTTVATLADVKKIIYFSYPAQAFAAYENGKLVLTGPTNMGKKSSKTPTGLFFTNWKAKKTISTVNDEWELKWNFNIANKLGVGFHEYALPGYPASHSCMRLKAADAQYFYYWADQWKVVDNAIVAYGTPVIVFGEYPFGQARPWLALVQNSDALKIDDAAIEKITAPYLNEILQKQQARDTLQ</sequence>
<proteinExistence type="inferred from homology"/>
<keyword evidence="4 7" id="KW-0133">Cell shape</keyword>
<comment type="similarity">
    <text evidence="2">Belongs to the YkuD family.</text>
</comment>
<organism evidence="10 11">
    <name type="scientific">Ferruginibacter yonginensis</name>
    <dbReference type="NCBI Taxonomy" id="1310416"/>
    <lineage>
        <taxon>Bacteria</taxon>
        <taxon>Pseudomonadati</taxon>
        <taxon>Bacteroidota</taxon>
        <taxon>Chitinophagia</taxon>
        <taxon>Chitinophagales</taxon>
        <taxon>Chitinophagaceae</taxon>
        <taxon>Ferruginibacter</taxon>
    </lineage>
</organism>
<evidence type="ECO:0000256" key="3">
    <source>
        <dbReference type="ARBA" id="ARBA00022679"/>
    </source>
</evidence>